<name>A0A0D7CLC0_9ACTN</name>
<dbReference type="AlphaFoldDB" id="A0A0D7CLC0"/>
<accession>A0A0D7CLC0</accession>
<sequence>MTEDRTVGPNLTPGYVNPPGSTSELLPPEILAAIDTPPYLSTGCDTALRVDAADVPDATGWARQLHQRCRLNNKFTGEECTCTCHHVDPAQEA</sequence>
<gene>
    <name evidence="2" type="ORF">SNA_17995</name>
</gene>
<dbReference type="EMBL" id="JRKI01000026">
    <property type="protein sequence ID" value="KIZ16876.1"/>
    <property type="molecule type" value="Genomic_DNA"/>
</dbReference>
<organism evidence="2 3">
    <name type="scientific">Streptomyces natalensis ATCC 27448</name>
    <dbReference type="NCBI Taxonomy" id="1240678"/>
    <lineage>
        <taxon>Bacteria</taxon>
        <taxon>Bacillati</taxon>
        <taxon>Actinomycetota</taxon>
        <taxon>Actinomycetes</taxon>
        <taxon>Kitasatosporales</taxon>
        <taxon>Streptomycetaceae</taxon>
        <taxon>Streptomyces</taxon>
    </lineage>
</organism>
<keyword evidence="3" id="KW-1185">Reference proteome</keyword>
<evidence type="ECO:0000313" key="2">
    <source>
        <dbReference type="EMBL" id="KIZ16876.1"/>
    </source>
</evidence>
<evidence type="ECO:0000313" key="3">
    <source>
        <dbReference type="Proteomes" id="UP000032458"/>
    </source>
</evidence>
<proteinExistence type="predicted"/>
<protein>
    <submittedName>
        <fullName evidence="2">Uncharacterized protein</fullName>
    </submittedName>
</protein>
<dbReference type="RefSeq" id="WP_030064867.1">
    <property type="nucleotide sequence ID" value="NZ_JRKI01000026.1"/>
</dbReference>
<comment type="caution">
    <text evidence="2">The sequence shown here is derived from an EMBL/GenBank/DDBJ whole genome shotgun (WGS) entry which is preliminary data.</text>
</comment>
<dbReference type="Proteomes" id="UP000032458">
    <property type="component" value="Unassembled WGS sequence"/>
</dbReference>
<reference evidence="2 3" key="1">
    <citation type="submission" date="2014-09" db="EMBL/GenBank/DDBJ databases">
        <title>Draft genome sequence of Streptomyces natalensis ATCC 27448, producer of the antifungal pimaricin.</title>
        <authorList>
            <person name="Mendes M.V."/>
            <person name="Beites T."/>
            <person name="Pires S."/>
            <person name="Santos C.L."/>
            <person name="Moradas-Ferreira P."/>
        </authorList>
    </citation>
    <scope>NUCLEOTIDE SEQUENCE [LARGE SCALE GENOMIC DNA]</scope>
    <source>
        <strain evidence="2 3">ATCC 27448</strain>
    </source>
</reference>
<feature type="region of interest" description="Disordered" evidence="1">
    <location>
        <begin position="1"/>
        <end position="23"/>
    </location>
</feature>
<dbReference type="PATRIC" id="fig|1240678.4.peg.3789"/>
<evidence type="ECO:0000256" key="1">
    <source>
        <dbReference type="SAM" id="MobiDB-lite"/>
    </source>
</evidence>